<sequence length="364" mass="41083">MAKPILAILTDSIRYDNQHPLKYFKQFQVKHFYNNAPYGDLSKSDLNPPAGGAIKWDNFDALEKKLLNLKPDILQGSEPYASKTALRICLLTMKIARKLSIPYIFPMFENRPVKDRLGVITGSILKKILANYTKNAALIFYLNDGAKRNLLEVSVDPKKLKRELYGIWGVDIGLFRPLTKKVTPQGCCWKGQILFVGRLDEAKGIPYLLDAWNSIKSDFQDIEMVFIGKGELEDKVKGEQIKRVSWMKTQDLPAYFAHALFTVYPSVTLKKWEEQVGTVNLQSLSCGVPVITTKSGAIPEYISDKVGILVPERNSKALAQAMKKLLKNPKLRQKLGDAGRKLALEKYDAAKNIERIEKILLGLL</sequence>
<accession>A0A1F5DPX5</accession>
<gene>
    <name evidence="2" type="ORF">A2V71_02230</name>
</gene>
<dbReference type="Gene3D" id="3.40.50.2000">
    <property type="entry name" value="Glycogen Phosphorylase B"/>
    <property type="match status" value="2"/>
</dbReference>
<dbReference type="Pfam" id="PF00534">
    <property type="entry name" value="Glycos_transf_1"/>
    <property type="match status" value="1"/>
</dbReference>
<dbReference type="InterPro" id="IPR001296">
    <property type="entry name" value="Glyco_trans_1"/>
</dbReference>
<dbReference type="AlphaFoldDB" id="A0A1F5DPX5"/>
<protein>
    <recommendedName>
        <fullName evidence="1">Glycosyl transferase family 1 domain-containing protein</fullName>
    </recommendedName>
</protein>
<evidence type="ECO:0000313" key="2">
    <source>
        <dbReference type="EMBL" id="OGD57208.1"/>
    </source>
</evidence>
<dbReference type="GO" id="GO:0016757">
    <property type="term" value="F:glycosyltransferase activity"/>
    <property type="evidence" value="ECO:0007669"/>
    <property type="project" value="InterPro"/>
</dbReference>
<name>A0A1F5DPX5_9BACT</name>
<dbReference type="SUPFAM" id="SSF53756">
    <property type="entry name" value="UDP-Glycosyltransferase/glycogen phosphorylase"/>
    <property type="match status" value="1"/>
</dbReference>
<reference evidence="2 3" key="1">
    <citation type="journal article" date="2016" name="Nat. Commun.">
        <title>Thousands of microbial genomes shed light on interconnected biogeochemical processes in an aquifer system.</title>
        <authorList>
            <person name="Anantharaman K."/>
            <person name="Brown C.T."/>
            <person name="Hug L.A."/>
            <person name="Sharon I."/>
            <person name="Castelle C.J."/>
            <person name="Probst A.J."/>
            <person name="Thomas B.C."/>
            <person name="Singh A."/>
            <person name="Wilkins M.J."/>
            <person name="Karaoz U."/>
            <person name="Brodie E.L."/>
            <person name="Williams K.H."/>
            <person name="Hubbard S.S."/>
            <person name="Banfield J.F."/>
        </authorList>
    </citation>
    <scope>NUCLEOTIDE SEQUENCE [LARGE SCALE GENOMIC DNA]</scope>
</reference>
<proteinExistence type="predicted"/>
<evidence type="ECO:0000259" key="1">
    <source>
        <dbReference type="Pfam" id="PF00534"/>
    </source>
</evidence>
<dbReference type="PANTHER" id="PTHR12526">
    <property type="entry name" value="GLYCOSYLTRANSFERASE"/>
    <property type="match status" value="1"/>
</dbReference>
<dbReference type="CDD" id="cd03801">
    <property type="entry name" value="GT4_PimA-like"/>
    <property type="match status" value="1"/>
</dbReference>
<organism evidence="2 3">
    <name type="scientific">Candidatus Berkelbacteria bacterium RBG_13_40_8</name>
    <dbReference type="NCBI Taxonomy" id="1797467"/>
    <lineage>
        <taxon>Bacteria</taxon>
        <taxon>Candidatus Berkelbacteria</taxon>
    </lineage>
</organism>
<evidence type="ECO:0000313" key="3">
    <source>
        <dbReference type="Proteomes" id="UP000178764"/>
    </source>
</evidence>
<feature type="domain" description="Glycosyl transferase family 1" evidence="1">
    <location>
        <begin position="192"/>
        <end position="341"/>
    </location>
</feature>
<comment type="caution">
    <text evidence="2">The sequence shown here is derived from an EMBL/GenBank/DDBJ whole genome shotgun (WGS) entry which is preliminary data.</text>
</comment>
<dbReference type="EMBL" id="MEZT01000005">
    <property type="protein sequence ID" value="OGD57208.1"/>
    <property type="molecule type" value="Genomic_DNA"/>
</dbReference>
<dbReference type="Proteomes" id="UP000178764">
    <property type="component" value="Unassembled WGS sequence"/>
</dbReference>